<organism evidence="4 5">
    <name type="scientific">Shewanella psychropiezotolerans</name>
    <dbReference type="NCBI Taxonomy" id="2593655"/>
    <lineage>
        <taxon>Bacteria</taxon>
        <taxon>Pseudomonadati</taxon>
        <taxon>Pseudomonadota</taxon>
        <taxon>Gammaproteobacteria</taxon>
        <taxon>Alteromonadales</taxon>
        <taxon>Shewanellaceae</taxon>
        <taxon>Shewanella</taxon>
    </lineage>
</organism>
<dbReference type="Pfam" id="PF05922">
    <property type="entry name" value="Inhibitor_I9"/>
    <property type="match status" value="1"/>
</dbReference>
<evidence type="ECO:0000313" key="5">
    <source>
        <dbReference type="Proteomes" id="UP000315947"/>
    </source>
</evidence>
<accession>A0ABX5WYT1</accession>
<dbReference type="InterPro" id="IPR036852">
    <property type="entry name" value="Peptidase_S8/S53_dom_sf"/>
</dbReference>
<comment type="caution">
    <text evidence="1">Lacks conserved residue(s) required for the propagation of feature annotation.</text>
</comment>
<dbReference type="PROSITE" id="PS51892">
    <property type="entry name" value="SUBTILASE"/>
    <property type="match status" value="1"/>
</dbReference>
<dbReference type="InterPro" id="IPR010259">
    <property type="entry name" value="S8pro/Inhibitor_I9"/>
</dbReference>
<protein>
    <submittedName>
        <fullName evidence="4">S8 family serine peptidase</fullName>
    </submittedName>
</protein>
<dbReference type="SUPFAM" id="SSF52743">
    <property type="entry name" value="Subtilisin-like"/>
    <property type="match status" value="1"/>
</dbReference>
<comment type="similarity">
    <text evidence="1">Belongs to the peptidase S8 family.</text>
</comment>
<feature type="chain" id="PRO_5046444266" evidence="2">
    <location>
        <begin position="26"/>
        <end position="184"/>
    </location>
</feature>
<dbReference type="Proteomes" id="UP000315947">
    <property type="component" value="Chromosome"/>
</dbReference>
<name>A0ABX5WYT1_9GAMM</name>
<evidence type="ECO:0000313" key="4">
    <source>
        <dbReference type="EMBL" id="QDO84255.1"/>
    </source>
</evidence>
<feature type="domain" description="Inhibitor I9" evidence="3">
    <location>
        <begin position="49"/>
        <end position="128"/>
    </location>
</feature>
<keyword evidence="5" id="KW-1185">Reference proteome</keyword>
<sequence length="184" mass="20003">MTTSTIKMAISLSALSMLISANIHASPDVMQDKHSFDSDAKPHSPLPKRYIVKFRNAGSSTETRSTANILAYKPRINEVFSQHRALNSVSAKEIIRIGRSNGYTAKLNEESVQALSLRADVDYVEEDDPGHNNAHGIHVAGTIAAIANEQGVVGIMPNQNVNIHIINDSLSRSPDSQSRKLDSS</sequence>
<evidence type="ECO:0000259" key="3">
    <source>
        <dbReference type="Pfam" id="PF05922"/>
    </source>
</evidence>
<dbReference type="Gene3D" id="3.40.50.200">
    <property type="entry name" value="Peptidase S8/S53 domain"/>
    <property type="match status" value="1"/>
</dbReference>
<feature type="signal peptide" evidence="2">
    <location>
        <begin position="1"/>
        <end position="25"/>
    </location>
</feature>
<evidence type="ECO:0000256" key="2">
    <source>
        <dbReference type="SAM" id="SignalP"/>
    </source>
</evidence>
<reference evidence="4 5" key="1">
    <citation type="submission" date="2019-07" db="EMBL/GenBank/DDBJ databases">
        <title>Shewanella sp. YLB-06 whole genomic sequence.</title>
        <authorList>
            <person name="Yu L."/>
        </authorList>
    </citation>
    <scope>NUCLEOTIDE SEQUENCE [LARGE SCALE GENOMIC DNA]</scope>
    <source>
        <strain evidence="4 5">YLB-06</strain>
    </source>
</reference>
<dbReference type="RefSeq" id="WP_144046618.1">
    <property type="nucleotide sequence ID" value="NZ_CP041614.1"/>
</dbReference>
<gene>
    <name evidence="4" type="ORF">FM037_14705</name>
</gene>
<dbReference type="SUPFAM" id="SSF54897">
    <property type="entry name" value="Protease propeptides/inhibitors"/>
    <property type="match status" value="1"/>
</dbReference>
<dbReference type="EMBL" id="CP041614">
    <property type="protein sequence ID" value="QDO84255.1"/>
    <property type="molecule type" value="Genomic_DNA"/>
</dbReference>
<evidence type="ECO:0000256" key="1">
    <source>
        <dbReference type="PROSITE-ProRule" id="PRU01240"/>
    </source>
</evidence>
<proteinExistence type="inferred from homology"/>
<keyword evidence="2" id="KW-0732">Signal</keyword>